<dbReference type="PROSITE" id="PS51128">
    <property type="entry name" value="ZF_DKSA_2"/>
    <property type="match status" value="1"/>
</dbReference>
<dbReference type="Proteomes" id="UP000051449">
    <property type="component" value="Unassembled WGS sequence"/>
</dbReference>
<evidence type="ECO:0000313" key="3">
    <source>
        <dbReference type="Proteomes" id="UP000051449"/>
    </source>
</evidence>
<dbReference type="AlphaFoldDB" id="A0AAP1FDQ4"/>
<dbReference type="KEGG" id="abau:IX87_21275"/>
<accession>A0AAP1FDQ4</accession>
<comment type="caution">
    <text evidence="2">The sequence shown here is derived from an EMBL/GenBank/DDBJ whole genome shotgun (WGS) entry which is preliminary data.</text>
</comment>
<evidence type="ECO:0000256" key="1">
    <source>
        <dbReference type="PROSITE-ProRule" id="PRU00510"/>
    </source>
</evidence>
<dbReference type="PANTHER" id="PTHR38777:SF1">
    <property type="entry name" value="DNAK SUPPRESSOR PROTEIN"/>
    <property type="match status" value="1"/>
</dbReference>
<gene>
    <name evidence="2" type="ORF">APD33_10760</name>
</gene>
<proteinExistence type="predicted"/>
<name>A0AAP1FDQ4_ACIBA</name>
<evidence type="ECO:0000313" key="2">
    <source>
        <dbReference type="EMBL" id="KQE04639.1"/>
    </source>
</evidence>
<reference evidence="2 3" key="1">
    <citation type="submission" date="2015-10" db="EMBL/GenBank/DDBJ databases">
        <title>The utility of whole genome sequencing in characterizing Acinetobacter epidemiology and analyzing hospital outbreaks.</title>
        <authorList>
            <person name="Ozer E.A."/>
            <person name="Fitzpatrick M.A."/>
            <person name="Hauser A.R."/>
        </authorList>
    </citation>
    <scope>NUCLEOTIDE SEQUENCE [LARGE SCALE GENOMIC DNA]</scope>
    <source>
        <strain evidence="2 3">ABBL072</strain>
    </source>
</reference>
<dbReference type="EMBL" id="LLGC01000166">
    <property type="protein sequence ID" value="KQE04639.1"/>
    <property type="molecule type" value="Genomic_DNA"/>
</dbReference>
<dbReference type="KEGG" id="abk:LX00_10490"/>
<protein>
    <submittedName>
        <fullName evidence="2">Conjugal transfer protein TraR</fullName>
    </submittedName>
</protein>
<organism evidence="2 3">
    <name type="scientific">Acinetobacter baumannii</name>
    <dbReference type="NCBI Taxonomy" id="470"/>
    <lineage>
        <taxon>Bacteria</taxon>
        <taxon>Pseudomonadati</taxon>
        <taxon>Pseudomonadota</taxon>
        <taxon>Gammaproteobacteria</taxon>
        <taxon>Moraxellales</taxon>
        <taxon>Moraxellaceae</taxon>
        <taxon>Acinetobacter</taxon>
        <taxon>Acinetobacter calcoaceticus/baumannii complex</taxon>
    </lineage>
</organism>
<dbReference type="GO" id="GO:1900378">
    <property type="term" value="P:positive regulation of secondary metabolite biosynthetic process"/>
    <property type="evidence" value="ECO:0007669"/>
    <property type="project" value="TreeGrafter"/>
</dbReference>
<sequence length="70" mass="7939">MADLVDVASEIIEANVAYTLSHTKRFENQSNHECEECCAVIPEQRRKLGGVTRCISCQTEYEAKQKHIRG</sequence>
<dbReference type="RefSeq" id="WP_024437156.1">
    <property type="nucleotide sequence ID" value="NZ_CM125926.1"/>
</dbReference>
<dbReference type="PANTHER" id="PTHR38777">
    <property type="entry name" value="FELS-2 PROPHAGE PROTEIN"/>
    <property type="match status" value="1"/>
</dbReference>
<comment type="caution">
    <text evidence="1">Lacks conserved residue(s) required for the propagation of feature annotation.</text>
</comment>